<evidence type="ECO:0000313" key="11">
    <source>
        <dbReference type="EMBL" id="AEM84241.1"/>
    </source>
</evidence>
<evidence type="ECO:0000259" key="10">
    <source>
        <dbReference type="Pfam" id="PF02782"/>
    </source>
</evidence>
<evidence type="ECO:0000256" key="1">
    <source>
        <dbReference type="ARBA" id="ARBA00009156"/>
    </source>
</evidence>
<accession>G2PF98</accession>
<gene>
    <name evidence="11" type="ORF">Strvi_4653</name>
</gene>
<keyword evidence="12" id="KW-1185">Reference proteome</keyword>
<dbReference type="SUPFAM" id="SSF53067">
    <property type="entry name" value="Actin-like ATPase domain"/>
    <property type="match status" value="2"/>
</dbReference>
<comment type="similarity">
    <text evidence="1 8">Belongs to the FGGY kinase family.</text>
</comment>
<dbReference type="InterPro" id="IPR018483">
    <property type="entry name" value="Carb_kinase_FGGY_CS"/>
</dbReference>
<dbReference type="KEGG" id="svl:Strvi_4653"/>
<evidence type="ECO:0000256" key="3">
    <source>
        <dbReference type="ARBA" id="ARBA00022741"/>
    </source>
</evidence>
<keyword evidence="6" id="KW-0067">ATP-binding</keyword>
<dbReference type="FunFam" id="3.30.420.40:FF:000008">
    <property type="entry name" value="Glycerol kinase"/>
    <property type="match status" value="1"/>
</dbReference>
<evidence type="ECO:0000256" key="7">
    <source>
        <dbReference type="ARBA" id="ARBA00043149"/>
    </source>
</evidence>
<keyword evidence="4 8" id="KW-0418">Kinase</keyword>
<dbReference type="PIRSF" id="PIRSF000538">
    <property type="entry name" value="GlpK"/>
    <property type="match status" value="1"/>
</dbReference>
<dbReference type="PANTHER" id="PTHR10196:SF69">
    <property type="entry name" value="GLYCEROL KINASE"/>
    <property type="match status" value="1"/>
</dbReference>
<dbReference type="GO" id="GO:0019563">
    <property type="term" value="P:glycerol catabolic process"/>
    <property type="evidence" value="ECO:0007669"/>
    <property type="project" value="TreeGrafter"/>
</dbReference>
<dbReference type="Pfam" id="PF02782">
    <property type="entry name" value="FGGY_C"/>
    <property type="match status" value="1"/>
</dbReference>
<evidence type="ECO:0000256" key="8">
    <source>
        <dbReference type="RuleBase" id="RU003733"/>
    </source>
</evidence>
<keyword evidence="5" id="KW-0319">Glycerol metabolism</keyword>
<evidence type="ECO:0000256" key="2">
    <source>
        <dbReference type="ARBA" id="ARBA00022679"/>
    </source>
</evidence>
<keyword evidence="3" id="KW-0547">Nucleotide-binding</keyword>
<organism evidence="11 12">
    <name type="scientific">Streptomyces violaceusniger (strain Tu 4113)</name>
    <dbReference type="NCBI Taxonomy" id="653045"/>
    <lineage>
        <taxon>Bacteria</taxon>
        <taxon>Bacillati</taxon>
        <taxon>Actinomycetota</taxon>
        <taxon>Actinomycetes</taxon>
        <taxon>Kitasatosporales</taxon>
        <taxon>Streptomycetaceae</taxon>
        <taxon>Streptomyces</taxon>
        <taxon>Streptomyces violaceusniger group</taxon>
    </lineage>
</organism>
<evidence type="ECO:0000313" key="12">
    <source>
        <dbReference type="Proteomes" id="UP000008703"/>
    </source>
</evidence>
<dbReference type="GO" id="GO:0005524">
    <property type="term" value="F:ATP binding"/>
    <property type="evidence" value="ECO:0007669"/>
    <property type="project" value="UniProtKB-KW"/>
</dbReference>
<dbReference type="InterPro" id="IPR018485">
    <property type="entry name" value="FGGY_C"/>
</dbReference>
<dbReference type="Proteomes" id="UP000008703">
    <property type="component" value="Chromosome"/>
</dbReference>
<evidence type="ECO:0000256" key="5">
    <source>
        <dbReference type="ARBA" id="ARBA00022798"/>
    </source>
</evidence>
<dbReference type="InterPro" id="IPR000577">
    <property type="entry name" value="Carb_kinase_FGGY"/>
</dbReference>
<evidence type="ECO:0000256" key="4">
    <source>
        <dbReference type="ARBA" id="ARBA00022777"/>
    </source>
</evidence>
<dbReference type="GO" id="GO:0005829">
    <property type="term" value="C:cytosol"/>
    <property type="evidence" value="ECO:0007669"/>
    <property type="project" value="TreeGrafter"/>
</dbReference>
<dbReference type="RefSeq" id="WP_014057738.1">
    <property type="nucleotide sequence ID" value="NC_015957.1"/>
</dbReference>
<dbReference type="HOGENOM" id="CLU_009281_2_3_11"/>
<dbReference type="CDD" id="cd07769">
    <property type="entry name" value="ASKHA_NBD_FGGY_GK"/>
    <property type="match status" value="1"/>
</dbReference>
<dbReference type="InterPro" id="IPR018484">
    <property type="entry name" value="FGGY_N"/>
</dbReference>
<dbReference type="AlphaFoldDB" id="G2PF98"/>
<evidence type="ECO:0000259" key="9">
    <source>
        <dbReference type="Pfam" id="PF00370"/>
    </source>
</evidence>
<proteinExistence type="inferred from homology"/>
<dbReference type="PANTHER" id="PTHR10196">
    <property type="entry name" value="SUGAR KINASE"/>
    <property type="match status" value="1"/>
</dbReference>
<dbReference type="EMBL" id="CP002994">
    <property type="protein sequence ID" value="AEM84241.1"/>
    <property type="molecule type" value="Genomic_DNA"/>
</dbReference>
<dbReference type="PROSITE" id="PS00445">
    <property type="entry name" value="FGGY_KINASES_2"/>
    <property type="match status" value="1"/>
</dbReference>
<dbReference type="InterPro" id="IPR043129">
    <property type="entry name" value="ATPase_NBD"/>
</dbReference>
<dbReference type="Pfam" id="PF00370">
    <property type="entry name" value="FGGY_N"/>
    <property type="match status" value="1"/>
</dbReference>
<name>G2PF98_STRV4</name>
<dbReference type="eggNOG" id="COG0554">
    <property type="taxonomic scope" value="Bacteria"/>
</dbReference>
<reference evidence="11" key="1">
    <citation type="submission" date="2011-08" db="EMBL/GenBank/DDBJ databases">
        <title>Complete sequence of chromosome of Streptomyces violaceusniger Tu 4113.</title>
        <authorList>
            <consortium name="US DOE Joint Genome Institute"/>
            <person name="Lucas S."/>
            <person name="Han J."/>
            <person name="Lapidus A."/>
            <person name="Cheng J.-F."/>
            <person name="Goodwin L."/>
            <person name="Pitluck S."/>
            <person name="Peters L."/>
            <person name="Ivanova N."/>
            <person name="Daligault H."/>
            <person name="Detter J.C."/>
            <person name="Han C."/>
            <person name="Tapia R."/>
            <person name="Land M."/>
            <person name="Hauser L."/>
            <person name="Kyrpides N."/>
            <person name="Ivanova N."/>
            <person name="Pagani I."/>
            <person name="Hagen A."/>
            <person name="Katz L."/>
            <person name="Fiedler H.-P."/>
            <person name="Keasling J."/>
            <person name="Fortman J."/>
            <person name="Woyke T."/>
        </authorList>
    </citation>
    <scope>NUCLEOTIDE SEQUENCE [LARGE SCALE GENOMIC DNA]</scope>
    <source>
        <strain evidence="11">Tu 4113</strain>
    </source>
</reference>
<evidence type="ECO:0000256" key="6">
    <source>
        <dbReference type="ARBA" id="ARBA00022840"/>
    </source>
</evidence>
<dbReference type="GO" id="GO:0004370">
    <property type="term" value="F:glycerol kinase activity"/>
    <property type="evidence" value="ECO:0007669"/>
    <property type="project" value="TreeGrafter"/>
</dbReference>
<dbReference type="Gene3D" id="3.30.420.40">
    <property type="match status" value="2"/>
</dbReference>
<feature type="domain" description="Carbohydrate kinase FGGY C-terminal" evidence="10">
    <location>
        <begin position="269"/>
        <end position="448"/>
    </location>
</feature>
<protein>
    <recommendedName>
        <fullName evidence="7">ATP:glycerol 3-phosphotransferase</fullName>
    </recommendedName>
</protein>
<sequence>MADFIGAFDQSTTGTRFAIVDADGVEAGAGAREHTQLRPADNRVEHDAAQIWDHAQGVMADALGEARLTATDLAAIGITNQIETTVVWDRRTGEPYHHAIVWQDTRTDQLAAALAADGRAETIHRKAGLVSNPHFSATKIQWLLEHVPGLRAAAERGDALFGGTDTWLIWQLTGGAAGGRHVTDVTNASRTMLMNLTTLDWDEELLDFFGVPRAMLPEIHSSVSPDGFGTTAQDGVPISGVLGGPQAAMFGNGCSATGAAWCNNTHRNLVMLNIGSEPVQSGHGLHTTIAYQLPDTPAVYALEGNIPHTGDAARWVVEDLGSLSSPEAFETAASSVTGAEGLYFVPAFTGLGVPDPEPQARGALIGLAPGHTKGHLARAALESIGFRMHEVLAAMTDDSAVAPVRLTVDGAAAASDVSLAVQADVTGIPVSRAAIAEPPTRGAAYAAGLGVGYWKGTEELPVHRPPQDRWKPRWKSGRRRAALADWRRAVDRTGPLAGADGEAPS</sequence>
<feature type="domain" description="Carbohydrate kinase FGGY N-terminal" evidence="9">
    <location>
        <begin position="5"/>
        <end position="251"/>
    </location>
</feature>
<dbReference type="NCBIfam" id="NF000756">
    <property type="entry name" value="PRK00047.1"/>
    <property type="match status" value="1"/>
</dbReference>
<keyword evidence="2 8" id="KW-0808">Transferase</keyword>